<keyword evidence="5 12" id="KW-0812">Transmembrane</keyword>
<dbReference type="InterPro" id="IPR011527">
    <property type="entry name" value="ABC1_TM_dom"/>
</dbReference>
<evidence type="ECO:0000256" key="9">
    <source>
        <dbReference type="ARBA" id="ARBA00023136"/>
    </source>
</evidence>
<keyword evidence="3" id="KW-1003">Cell membrane</keyword>
<feature type="transmembrane region" description="Helical" evidence="12">
    <location>
        <begin position="45"/>
        <end position="63"/>
    </location>
</feature>
<comment type="subcellular location">
    <subcellularLocation>
        <location evidence="1">Cell inner membrane</location>
        <topology evidence="1">Multi-pass membrane protein</topology>
    </subcellularLocation>
</comment>
<dbReference type="PROSITE" id="PS50893">
    <property type="entry name" value="ABC_TRANSPORTER_2"/>
    <property type="match status" value="1"/>
</dbReference>
<feature type="transmembrane region" description="Helical" evidence="12">
    <location>
        <begin position="159"/>
        <end position="179"/>
    </location>
</feature>
<dbReference type="FunFam" id="3.40.50.300:FF:000221">
    <property type="entry name" value="Multidrug ABC transporter ATP-binding protein"/>
    <property type="match status" value="1"/>
</dbReference>
<evidence type="ECO:0000256" key="12">
    <source>
        <dbReference type="SAM" id="Phobius"/>
    </source>
</evidence>
<reference evidence="15 16" key="1">
    <citation type="submission" date="2019-11" db="EMBL/GenBank/DDBJ databases">
        <title>Complete genome sequence of Corynebacterium kalinowskii 1959, a novel Corynebacterium species isolated from soil of a small paddock in Vilsendorf, Germany.</title>
        <authorList>
            <person name="Schaffert L."/>
            <person name="Ruwe M."/>
            <person name="Milse J."/>
            <person name="Hanuschka K."/>
            <person name="Ortseifen V."/>
            <person name="Droste J."/>
            <person name="Brandt D."/>
            <person name="Schlueter L."/>
            <person name="Kutter Y."/>
            <person name="Vinke S."/>
            <person name="Viehoefer P."/>
            <person name="Jacob L."/>
            <person name="Luebke N.-C."/>
            <person name="Schulte-Berndt E."/>
            <person name="Hain C."/>
            <person name="Linder M."/>
            <person name="Schmidt P."/>
            <person name="Wollenschlaeger L."/>
            <person name="Luttermann T."/>
            <person name="Thieme E."/>
            <person name="Hassa J."/>
            <person name="Haak M."/>
            <person name="Wittchen M."/>
            <person name="Mentz A."/>
            <person name="Persicke M."/>
            <person name="Busche T."/>
            <person name="Ruckert C."/>
        </authorList>
    </citation>
    <scope>NUCLEOTIDE SEQUENCE [LARGE SCALE GENOMIC DNA]</scope>
    <source>
        <strain evidence="15 16">2039</strain>
    </source>
</reference>
<dbReference type="PANTHER" id="PTHR43394:SF1">
    <property type="entry name" value="ATP-BINDING CASSETTE SUB-FAMILY B MEMBER 10, MITOCHONDRIAL"/>
    <property type="match status" value="1"/>
</dbReference>
<evidence type="ECO:0000256" key="10">
    <source>
        <dbReference type="ARBA" id="ARBA00023455"/>
    </source>
</evidence>
<feature type="transmembrane region" description="Helical" evidence="12">
    <location>
        <begin position="265"/>
        <end position="288"/>
    </location>
</feature>
<evidence type="ECO:0000256" key="3">
    <source>
        <dbReference type="ARBA" id="ARBA00022475"/>
    </source>
</evidence>
<evidence type="ECO:0000259" key="13">
    <source>
        <dbReference type="PROSITE" id="PS50893"/>
    </source>
</evidence>
<dbReference type="GO" id="GO:0005886">
    <property type="term" value="C:plasma membrane"/>
    <property type="evidence" value="ECO:0007669"/>
    <property type="project" value="UniProtKB-SubCell"/>
</dbReference>
<feature type="transmembrane region" description="Helical" evidence="12">
    <location>
        <begin position="185"/>
        <end position="205"/>
    </location>
</feature>
<dbReference type="GO" id="GO:0015421">
    <property type="term" value="F:ABC-type oligopeptide transporter activity"/>
    <property type="evidence" value="ECO:0007669"/>
    <property type="project" value="TreeGrafter"/>
</dbReference>
<dbReference type="Pfam" id="PF00664">
    <property type="entry name" value="ABC_membrane"/>
    <property type="match status" value="1"/>
</dbReference>
<dbReference type="InterPro" id="IPR003593">
    <property type="entry name" value="AAA+_ATPase"/>
</dbReference>
<dbReference type="SUPFAM" id="SSF52540">
    <property type="entry name" value="P-loop containing nucleoside triphosphate hydrolases"/>
    <property type="match status" value="1"/>
</dbReference>
<protein>
    <submittedName>
        <fullName evidence="15">Multidrug resistance ABC transporter ATP-binding/permease protein BmrA</fullName>
        <ecNumber evidence="15">3.6.3.-</ecNumber>
    </submittedName>
</protein>
<dbReference type="PANTHER" id="PTHR43394">
    <property type="entry name" value="ATP-DEPENDENT PERMEASE MDL1, MITOCHONDRIAL"/>
    <property type="match status" value="1"/>
</dbReference>
<keyword evidence="6" id="KW-0547">Nucleotide-binding</keyword>
<dbReference type="SMART" id="SM00382">
    <property type="entry name" value="AAA"/>
    <property type="match status" value="1"/>
</dbReference>
<dbReference type="PROSITE" id="PS00211">
    <property type="entry name" value="ABC_TRANSPORTER_1"/>
    <property type="match status" value="1"/>
</dbReference>
<keyword evidence="4" id="KW-0997">Cell inner membrane</keyword>
<feature type="region of interest" description="Disordered" evidence="11">
    <location>
        <begin position="1"/>
        <end position="26"/>
    </location>
</feature>
<dbReference type="RefSeq" id="WP_231598746.1">
    <property type="nucleotide sequence ID" value="NZ_CP046455.1"/>
</dbReference>
<evidence type="ECO:0000256" key="5">
    <source>
        <dbReference type="ARBA" id="ARBA00022692"/>
    </source>
</evidence>
<feature type="transmembrane region" description="Helical" evidence="12">
    <location>
        <begin position="300"/>
        <end position="324"/>
    </location>
</feature>
<dbReference type="Pfam" id="PF00005">
    <property type="entry name" value="ABC_tran"/>
    <property type="match status" value="1"/>
</dbReference>
<feature type="domain" description="ABC transmembrane type-1" evidence="14">
    <location>
        <begin position="48"/>
        <end position="326"/>
    </location>
</feature>
<keyword evidence="15" id="KW-0378">Hydrolase</keyword>
<evidence type="ECO:0000256" key="6">
    <source>
        <dbReference type="ARBA" id="ARBA00022741"/>
    </source>
</evidence>
<proteinExistence type="inferred from homology"/>
<dbReference type="SUPFAM" id="SSF90123">
    <property type="entry name" value="ABC transporter transmembrane region"/>
    <property type="match status" value="1"/>
</dbReference>
<evidence type="ECO:0000256" key="2">
    <source>
        <dbReference type="ARBA" id="ARBA00022448"/>
    </source>
</evidence>
<dbReference type="InterPro" id="IPR027417">
    <property type="entry name" value="P-loop_NTPase"/>
</dbReference>
<evidence type="ECO:0000256" key="11">
    <source>
        <dbReference type="SAM" id="MobiDB-lite"/>
    </source>
</evidence>
<accession>A0A6B8WB96</accession>
<dbReference type="AlphaFoldDB" id="A0A6B8WB96"/>
<dbReference type="Proteomes" id="UP000424462">
    <property type="component" value="Chromosome"/>
</dbReference>
<organism evidence="15 16">
    <name type="scientific">Corynebacterium occultum</name>
    <dbReference type="NCBI Taxonomy" id="2675219"/>
    <lineage>
        <taxon>Bacteria</taxon>
        <taxon>Bacillati</taxon>
        <taxon>Actinomycetota</taxon>
        <taxon>Actinomycetes</taxon>
        <taxon>Mycobacteriales</taxon>
        <taxon>Corynebacteriaceae</taxon>
        <taxon>Corynebacterium</taxon>
    </lineage>
</organism>
<evidence type="ECO:0000313" key="16">
    <source>
        <dbReference type="Proteomes" id="UP000424462"/>
    </source>
</evidence>
<comment type="similarity">
    <text evidence="10">Belongs to the ABC transporter superfamily. Siderophore-Fe(3+) uptake transporter (SIUT) (TC 3.A.1.21) family.</text>
</comment>
<name>A0A6B8WB96_9CORY</name>
<evidence type="ECO:0000256" key="1">
    <source>
        <dbReference type="ARBA" id="ARBA00004429"/>
    </source>
</evidence>
<evidence type="ECO:0000256" key="4">
    <source>
        <dbReference type="ARBA" id="ARBA00022519"/>
    </source>
</evidence>
<dbReference type="CDD" id="cd18551">
    <property type="entry name" value="ABC_6TM_LmrA_like"/>
    <property type="match status" value="1"/>
</dbReference>
<dbReference type="InterPro" id="IPR036640">
    <property type="entry name" value="ABC1_TM_sf"/>
</dbReference>
<feature type="domain" description="ABC transporter" evidence="13">
    <location>
        <begin position="357"/>
        <end position="590"/>
    </location>
</feature>
<dbReference type="PROSITE" id="PS50929">
    <property type="entry name" value="ABC_TM1F"/>
    <property type="match status" value="1"/>
</dbReference>
<keyword evidence="8 12" id="KW-1133">Transmembrane helix</keyword>
<dbReference type="GO" id="GO:0005524">
    <property type="term" value="F:ATP binding"/>
    <property type="evidence" value="ECO:0007669"/>
    <property type="project" value="UniProtKB-KW"/>
</dbReference>
<gene>
    <name evidence="15" type="primary">bmrA</name>
    <name evidence="15" type="ORF">COCCU_11010</name>
</gene>
<dbReference type="GO" id="GO:0016887">
    <property type="term" value="F:ATP hydrolysis activity"/>
    <property type="evidence" value="ECO:0007669"/>
    <property type="project" value="InterPro"/>
</dbReference>
<dbReference type="InterPro" id="IPR039421">
    <property type="entry name" value="Type_1_exporter"/>
</dbReference>
<evidence type="ECO:0000313" key="15">
    <source>
        <dbReference type="EMBL" id="QGU08116.1"/>
    </source>
</evidence>
<feature type="compositionally biased region" description="Polar residues" evidence="11">
    <location>
        <begin position="1"/>
        <end position="14"/>
    </location>
</feature>
<evidence type="ECO:0000259" key="14">
    <source>
        <dbReference type="PROSITE" id="PS50929"/>
    </source>
</evidence>
<keyword evidence="2" id="KW-0813">Transport</keyword>
<evidence type="ECO:0000256" key="7">
    <source>
        <dbReference type="ARBA" id="ARBA00022840"/>
    </source>
</evidence>
<dbReference type="InterPro" id="IPR017871">
    <property type="entry name" value="ABC_transporter-like_CS"/>
</dbReference>
<dbReference type="EC" id="3.6.3.-" evidence="15"/>
<sequence>MADTPAQSTPTGHTPTAADKKKLNLPPSTTPPLRALWLMLRNHKVPLIAAIILSAVSAAVSLAQPMVINRLISSVGENAIAPYVWTLIGLLIVASVLGAVQMYLLGRTAESAVFTTRRQLISRMLRLPIQTFDNQRTGDLVTRIGSDTTLVRTAITGGLVDALGSVVTIVGAVILMALLDPLMLGVVLGVLVLTMTVMVSVSSLIQKYTVQTQEALGDLGADMERSLGAIRTIRAHNAQGRMNEELDGQAHKAFRASLKIAKIEALLWPMAGAAMQISFLAVLGIGGVRVANGDIAVADLVTFVLFLFMVAMPLGTLFGAVTTVRSALGALTRIHQVLDSAAEPVDGREVQLTEGEVIFDGVEFGYEENGPILKDVSFTVPAGTMTALVGPSGAGKSTTLSLLERFYDPNAGQIIIDGHPITEISRESLRGAIGYVEQDAPVLAGSVRYNLHLAAPDASDEQCWDALRHVNLEKRFEGDEGLDTPLGERGVSLSGGERQRLALARVLLSDAPIMLLDEPTAAVDSQNEQLILDAINTTARGRTLIVVAHRLSTVTDADQIIVMQDGQVESRGTHRELLQRSDLYRELASRQLLSD</sequence>
<dbReference type="EMBL" id="CP046455">
    <property type="protein sequence ID" value="QGU08116.1"/>
    <property type="molecule type" value="Genomic_DNA"/>
</dbReference>
<dbReference type="Gene3D" id="1.20.1560.10">
    <property type="entry name" value="ABC transporter type 1, transmembrane domain"/>
    <property type="match status" value="1"/>
</dbReference>
<keyword evidence="7 15" id="KW-0067">ATP-binding</keyword>
<keyword evidence="9 12" id="KW-0472">Membrane</keyword>
<keyword evidence="16" id="KW-1185">Reference proteome</keyword>
<feature type="transmembrane region" description="Helical" evidence="12">
    <location>
        <begin position="83"/>
        <end position="105"/>
    </location>
</feature>
<dbReference type="Gene3D" id="3.40.50.300">
    <property type="entry name" value="P-loop containing nucleotide triphosphate hydrolases"/>
    <property type="match status" value="1"/>
</dbReference>
<evidence type="ECO:0000256" key="8">
    <source>
        <dbReference type="ARBA" id="ARBA00022989"/>
    </source>
</evidence>
<dbReference type="KEGG" id="cok:COCCU_11010"/>
<dbReference type="InterPro" id="IPR003439">
    <property type="entry name" value="ABC_transporter-like_ATP-bd"/>
</dbReference>